<comment type="caution">
    <text evidence="1">The sequence shown here is derived from an EMBL/GenBank/DDBJ whole genome shotgun (WGS) entry which is preliminary data.</text>
</comment>
<name>T1AGB2_9ZZZZ</name>
<organism evidence="1">
    <name type="scientific">mine drainage metagenome</name>
    <dbReference type="NCBI Taxonomy" id="410659"/>
    <lineage>
        <taxon>unclassified sequences</taxon>
        <taxon>metagenomes</taxon>
        <taxon>ecological metagenomes</taxon>
    </lineage>
</organism>
<gene>
    <name evidence="1" type="ORF">B1A_16260</name>
</gene>
<dbReference type="AlphaFoldDB" id="T1AGB2"/>
<dbReference type="EMBL" id="AUZX01011948">
    <property type="protein sequence ID" value="EQD40965.1"/>
    <property type="molecule type" value="Genomic_DNA"/>
</dbReference>
<sequence>MLQRPQANAGEITKTSNSHARRVLVEAAWNYRFPARMSAILQRRQAVQPKPARQIAWKTQLRLAKRYRHLSVRKLAMNRICVAIARELPGFIWDIARQVKPSNT</sequence>
<reference evidence="1" key="1">
    <citation type="submission" date="2013-08" db="EMBL/GenBank/DDBJ databases">
        <authorList>
            <person name="Mendez C."/>
            <person name="Richter M."/>
            <person name="Ferrer M."/>
            <person name="Sanchez J."/>
        </authorList>
    </citation>
    <scope>NUCLEOTIDE SEQUENCE</scope>
</reference>
<proteinExistence type="predicted"/>
<accession>T1AGB2</accession>
<evidence type="ECO:0000313" key="1">
    <source>
        <dbReference type="EMBL" id="EQD40965.1"/>
    </source>
</evidence>
<reference evidence="1" key="2">
    <citation type="journal article" date="2014" name="ISME J.">
        <title>Microbial stratification in low pH oxic and suboxic macroscopic growths along an acid mine drainage.</title>
        <authorList>
            <person name="Mendez-Garcia C."/>
            <person name="Mesa V."/>
            <person name="Sprenger R.R."/>
            <person name="Richter M."/>
            <person name="Diez M.S."/>
            <person name="Solano J."/>
            <person name="Bargiela R."/>
            <person name="Golyshina O.V."/>
            <person name="Manteca A."/>
            <person name="Ramos J.L."/>
            <person name="Gallego J.R."/>
            <person name="Llorente I."/>
            <person name="Martins Dos Santos V.A."/>
            <person name="Jensen O.N."/>
            <person name="Pelaez A.I."/>
            <person name="Sanchez J."/>
            <person name="Ferrer M."/>
        </authorList>
    </citation>
    <scope>NUCLEOTIDE SEQUENCE</scope>
</reference>
<protein>
    <submittedName>
        <fullName evidence="1">Transposase IS116/IS110/IS902 family protein</fullName>
    </submittedName>
</protein>